<dbReference type="EMBL" id="ONZQ02000018">
    <property type="protein sequence ID" value="SPO07121.1"/>
    <property type="molecule type" value="Genomic_DNA"/>
</dbReference>
<gene>
    <name evidence="2" type="ORF">DNG_09815</name>
</gene>
<name>A0AAE8N6E3_9PEZI</name>
<dbReference type="Proteomes" id="UP001187682">
    <property type="component" value="Unassembled WGS sequence"/>
</dbReference>
<accession>A0AAE8N6E3</accession>
<proteinExistence type="predicted"/>
<organism evidence="2 3">
    <name type="scientific">Cephalotrichum gorgonifer</name>
    <dbReference type="NCBI Taxonomy" id="2041049"/>
    <lineage>
        <taxon>Eukaryota</taxon>
        <taxon>Fungi</taxon>
        <taxon>Dikarya</taxon>
        <taxon>Ascomycota</taxon>
        <taxon>Pezizomycotina</taxon>
        <taxon>Sordariomycetes</taxon>
        <taxon>Hypocreomycetidae</taxon>
        <taxon>Microascales</taxon>
        <taxon>Microascaceae</taxon>
        <taxon>Cephalotrichum</taxon>
    </lineage>
</organism>
<evidence type="ECO:0000256" key="1">
    <source>
        <dbReference type="SAM" id="MobiDB-lite"/>
    </source>
</evidence>
<comment type="caution">
    <text evidence="2">The sequence shown here is derived from an EMBL/GenBank/DDBJ whole genome shotgun (WGS) entry which is preliminary data.</text>
</comment>
<feature type="region of interest" description="Disordered" evidence="1">
    <location>
        <begin position="1"/>
        <end position="103"/>
    </location>
</feature>
<feature type="compositionally biased region" description="Low complexity" evidence="1">
    <location>
        <begin position="48"/>
        <end position="59"/>
    </location>
</feature>
<evidence type="ECO:0000313" key="3">
    <source>
        <dbReference type="Proteomes" id="UP001187682"/>
    </source>
</evidence>
<protein>
    <submittedName>
        <fullName evidence="2">Uncharacterized protein</fullName>
    </submittedName>
</protein>
<reference evidence="2" key="1">
    <citation type="submission" date="2018-03" db="EMBL/GenBank/DDBJ databases">
        <authorList>
            <person name="Guldener U."/>
        </authorList>
    </citation>
    <scope>NUCLEOTIDE SEQUENCE</scope>
</reference>
<sequence>MRVYEGINHRNQRKRRKLAKKHRADERTQWIADKTAAQDVPIYKDDTSSNSDASSNYNNDDTDADGVKDEDPFTLENPEFANMLTTAPVSPGNMPTDRGTFCT</sequence>
<feature type="compositionally biased region" description="Basic residues" evidence="1">
    <location>
        <begin position="10"/>
        <end position="22"/>
    </location>
</feature>
<dbReference type="AlphaFoldDB" id="A0AAE8N6E3"/>
<evidence type="ECO:0000313" key="2">
    <source>
        <dbReference type="EMBL" id="SPO07121.1"/>
    </source>
</evidence>
<keyword evidence="3" id="KW-1185">Reference proteome</keyword>